<evidence type="ECO:0000259" key="5">
    <source>
        <dbReference type="PROSITE" id="PS50850"/>
    </source>
</evidence>
<accession>A0A0F0IA57</accession>
<dbReference type="Proteomes" id="UP000033540">
    <property type="component" value="Unassembled WGS sequence"/>
</dbReference>
<reference evidence="6 7" key="1">
    <citation type="submission" date="2015-02" db="EMBL/GenBank/DDBJ databases">
        <title>Draft genome sequence of Aspergillus parasiticus SU-1.</title>
        <authorList>
            <person name="Yu J."/>
            <person name="Fedorova N."/>
            <person name="Yin Y."/>
            <person name="Losada L."/>
            <person name="Zafar N."/>
            <person name="Taujale R."/>
            <person name="Ehrlich K.C."/>
            <person name="Bhatnagar D."/>
            <person name="Cleveland T.E."/>
            <person name="Bennett J.W."/>
            <person name="Nierman W.C."/>
        </authorList>
    </citation>
    <scope>NUCLEOTIDE SEQUENCE [LARGE SCALE GENOMIC DNA]</scope>
    <source>
        <strain evidence="7">ATCC 56775 / NRRL 5862 / SRRC 143 / SU-1</strain>
    </source>
</reference>
<feature type="transmembrane region" description="Helical" evidence="4">
    <location>
        <begin position="254"/>
        <end position="275"/>
    </location>
</feature>
<dbReference type="GO" id="GO:0022857">
    <property type="term" value="F:transmembrane transporter activity"/>
    <property type="evidence" value="ECO:0007669"/>
    <property type="project" value="InterPro"/>
</dbReference>
<evidence type="ECO:0000256" key="3">
    <source>
        <dbReference type="SAM" id="MobiDB-lite"/>
    </source>
</evidence>
<proteinExistence type="inferred from homology"/>
<keyword evidence="4" id="KW-0472">Membrane</keyword>
<comment type="subcellular location">
    <subcellularLocation>
        <location evidence="1">Membrane</location>
        <topology evidence="1">Multi-pass membrane protein</topology>
    </subcellularLocation>
</comment>
<name>A0A0F0IA57_ASPPU</name>
<feature type="transmembrane region" description="Helical" evidence="4">
    <location>
        <begin position="211"/>
        <end position="233"/>
    </location>
</feature>
<feature type="transmembrane region" description="Helical" evidence="4">
    <location>
        <begin position="179"/>
        <end position="199"/>
    </location>
</feature>
<feature type="transmembrane region" description="Helical" evidence="4">
    <location>
        <begin position="318"/>
        <end position="338"/>
    </location>
</feature>
<feature type="transmembrane region" description="Helical" evidence="4">
    <location>
        <begin position="38"/>
        <end position="61"/>
    </location>
</feature>
<feature type="transmembrane region" description="Helical" evidence="4">
    <location>
        <begin position="287"/>
        <end position="306"/>
    </location>
</feature>
<feature type="domain" description="Major facilitator superfamily (MFS) profile" evidence="5">
    <location>
        <begin position="253"/>
        <end position="447"/>
    </location>
</feature>
<feature type="transmembrane region" description="Helical" evidence="4">
    <location>
        <begin position="133"/>
        <end position="158"/>
    </location>
</feature>
<feature type="transmembrane region" description="Helical" evidence="4">
    <location>
        <begin position="375"/>
        <end position="397"/>
    </location>
</feature>
<feature type="transmembrane region" description="Helical" evidence="4">
    <location>
        <begin position="81"/>
        <end position="101"/>
    </location>
</feature>
<evidence type="ECO:0000256" key="2">
    <source>
        <dbReference type="ARBA" id="ARBA00006727"/>
    </source>
</evidence>
<sequence>MEETGKGPSAPHTKTEAPFPITAESESSRPHDDVVDGWRGWIVVGAAACSLFVYLGIIYSWGVLQIQLLKSTSSSLTTLTFVGSLATSFMVSSSIPVGLIIRRWGYQRTALVGAVLMGLGEFLASWVTEYVGALFVTHGIIFGIGGGLTILAMLGHLLSHKLDQACSTAPMQWFEKHRGLAVGIVFGGGSLGSAIMSIATNMMVKQLPLEWIFRVLAFLLWGVCTPAACLIRQPSHAKNSVPRPQWYRFREKEFLILFVGTGLACFPLFVPPYFIPIFARSVTHSQNIAVIMLAIWNVASTVGRVLAGFLSDSVLGPINSLILSLTLAGASALVIWPFSSTTAVLSVFIVLNGFGCGAFFSLVPSTIGAMFGGKNTLGILPIIWAGWFVGFFFGSPIASGIYSLSGKADNIESYRPAAYYAGAMSIVGLLFTIVLRSMYSTHLLIKV</sequence>
<dbReference type="PANTHER" id="PTHR11360">
    <property type="entry name" value="MONOCARBOXYLATE TRANSPORTER"/>
    <property type="match status" value="1"/>
</dbReference>
<dbReference type="GO" id="GO:0016020">
    <property type="term" value="C:membrane"/>
    <property type="evidence" value="ECO:0007669"/>
    <property type="project" value="UniProtKB-SubCell"/>
</dbReference>
<dbReference type="PANTHER" id="PTHR11360:SF305">
    <property type="entry name" value="MAJOR FACILITATOR SUPERFAMILY (MFS) PROFILE DOMAIN-CONTAINING PROTEIN"/>
    <property type="match status" value="1"/>
</dbReference>
<evidence type="ECO:0000313" key="6">
    <source>
        <dbReference type="EMBL" id="KJK63996.1"/>
    </source>
</evidence>
<dbReference type="InterPro" id="IPR036259">
    <property type="entry name" value="MFS_trans_sf"/>
</dbReference>
<dbReference type="AlphaFoldDB" id="A0A0F0IA57"/>
<feature type="transmembrane region" description="Helical" evidence="4">
    <location>
        <begin position="417"/>
        <end position="439"/>
    </location>
</feature>
<dbReference type="PROSITE" id="PS50850">
    <property type="entry name" value="MFS"/>
    <property type="match status" value="1"/>
</dbReference>
<comment type="similarity">
    <text evidence="2">Belongs to the major facilitator superfamily. Monocarboxylate porter (TC 2.A.1.13) family.</text>
</comment>
<evidence type="ECO:0000313" key="7">
    <source>
        <dbReference type="Proteomes" id="UP000033540"/>
    </source>
</evidence>
<dbReference type="Pfam" id="PF07690">
    <property type="entry name" value="MFS_1"/>
    <property type="match status" value="1"/>
</dbReference>
<feature type="region of interest" description="Disordered" evidence="3">
    <location>
        <begin position="1"/>
        <end position="30"/>
    </location>
</feature>
<keyword evidence="4" id="KW-1133">Transmembrane helix</keyword>
<dbReference type="InterPro" id="IPR020846">
    <property type="entry name" value="MFS_dom"/>
</dbReference>
<protein>
    <submittedName>
        <fullName evidence="6">Major Facilitator Superfamily protein</fullName>
    </submittedName>
</protein>
<comment type="caution">
    <text evidence="6">The sequence shown here is derived from an EMBL/GenBank/DDBJ whole genome shotgun (WGS) entry which is preliminary data.</text>
</comment>
<organism evidence="6 7">
    <name type="scientific">Aspergillus parasiticus (strain ATCC 56775 / NRRL 5862 / SRRC 143 / SU-1)</name>
    <dbReference type="NCBI Taxonomy" id="1403190"/>
    <lineage>
        <taxon>Eukaryota</taxon>
        <taxon>Fungi</taxon>
        <taxon>Dikarya</taxon>
        <taxon>Ascomycota</taxon>
        <taxon>Pezizomycotina</taxon>
        <taxon>Eurotiomycetes</taxon>
        <taxon>Eurotiomycetidae</taxon>
        <taxon>Eurotiales</taxon>
        <taxon>Aspergillaceae</taxon>
        <taxon>Aspergillus</taxon>
        <taxon>Aspergillus subgen. Circumdati</taxon>
    </lineage>
</organism>
<evidence type="ECO:0000256" key="1">
    <source>
        <dbReference type="ARBA" id="ARBA00004141"/>
    </source>
</evidence>
<evidence type="ECO:0000256" key="4">
    <source>
        <dbReference type="SAM" id="Phobius"/>
    </source>
</evidence>
<dbReference type="SUPFAM" id="SSF103473">
    <property type="entry name" value="MFS general substrate transporter"/>
    <property type="match status" value="1"/>
</dbReference>
<dbReference type="InterPro" id="IPR050327">
    <property type="entry name" value="Proton-linked_MCT"/>
</dbReference>
<keyword evidence="4" id="KW-0812">Transmembrane</keyword>
<gene>
    <name evidence="6" type="ORF">P875_00064494</name>
</gene>
<dbReference type="OrthoDB" id="6499973at2759"/>
<dbReference type="Gene3D" id="1.20.1250.20">
    <property type="entry name" value="MFS general substrate transporter like domains"/>
    <property type="match status" value="2"/>
</dbReference>
<feature type="transmembrane region" description="Helical" evidence="4">
    <location>
        <begin position="344"/>
        <end position="363"/>
    </location>
</feature>
<dbReference type="EMBL" id="JZEE01000531">
    <property type="protein sequence ID" value="KJK63996.1"/>
    <property type="molecule type" value="Genomic_DNA"/>
</dbReference>
<dbReference type="InterPro" id="IPR011701">
    <property type="entry name" value="MFS"/>
</dbReference>
<feature type="transmembrane region" description="Helical" evidence="4">
    <location>
        <begin position="108"/>
        <end position="127"/>
    </location>
</feature>